<dbReference type="InterPro" id="IPR050560">
    <property type="entry name" value="MYB_TF"/>
</dbReference>
<dbReference type="Pfam" id="PF13921">
    <property type="entry name" value="Myb_DNA-bind_6"/>
    <property type="match status" value="1"/>
</dbReference>
<accession>A0A1E7F8W9</accession>
<evidence type="ECO:0000313" key="7">
    <source>
        <dbReference type="Proteomes" id="UP000095751"/>
    </source>
</evidence>
<feature type="domain" description="Myb-like" evidence="4">
    <location>
        <begin position="90"/>
        <end position="142"/>
    </location>
</feature>
<evidence type="ECO:0008006" key="8">
    <source>
        <dbReference type="Google" id="ProtNLM"/>
    </source>
</evidence>
<organism evidence="6 7">
    <name type="scientific">Fragilariopsis cylindrus CCMP1102</name>
    <dbReference type="NCBI Taxonomy" id="635003"/>
    <lineage>
        <taxon>Eukaryota</taxon>
        <taxon>Sar</taxon>
        <taxon>Stramenopiles</taxon>
        <taxon>Ochrophyta</taxon>
        <taxon>Bacillariophyta</taxon>
        <taxon>Bacillariophyceae</taxon>
        <taxon>Bacillariophycidae</taxon>
        <taxon>Bacillariales</taxon>
        <taxon>Bacillariaceae</taxon>
        <taxon>Fragilariopsis</taxon>
    </lineage>
</organism>
<evidence type="ECO:0000259" key="4">
    <source>
        <dbReference type="PROSITE" id="PS50090"/>
    </source>
</evidence>
<sequence length="187" mass="21826">MKKYKNPRDWEPIAKEHSMGKSAKECHERWIRYLKPGVRKGQWTDQEDSIVIDAVTNSSEQPFTRWSDLAQRLPGRVGKQIRDRWVNHLNPNINHLPFSREDDLLLWEGHKKLGKRWVEISTKSFNSTRSENHIKNRWYSASFKKFISNEFGPDAYSGGKASKGKDDKPKTQMKQLKEEDPATKCAA</sequence>
<dbReference type="KEGG" id="fcy:FRACYDRAFT_187911"/>
<dbReference type="SUPFAM" id="SSF46689">
    <property type="entry name" value="Homeodomain-like"/>
    <property type="match status" value="2"/>
</dbReference>
<dbReference type="GO" id="GO:0005634">
    <property type="term" value="C:nucleus"/>
    <property type="evidence" value="ECO:0007669"/>
    <property type="project" value="TreeGrafter"/>
</dbReference>
<feature type="domain" description="Myb-like" evidence="4">
    <location>
        <begin position="35"/>
        <end position="89"/>
    </location>
</feature>
<dbReference type="GO" id="GO:0000981">
    <property type="term" value="F:DNA-binding transcription factor activity, RNA polymerase II-specific"/>
    <property type="evidence" value="ECO:0007669"/>
    <property type="project" value="TreeGrafter"/>
</dbReference>
<feature type="domain" description="HTH myb-type" evidence="5">
    <location>
        <begin position="94"/>
        <end position="147"/>
    </location>
</feature>
<dbReference type="Gene3D" id="1.10.10.60">
    <property type="entry name" value="Homeodomain-like"/>
    <property type="match status" value="3"/>
</dbReference>
<dbReference type="InterPro" id="IPR009057">
    <property type="entry name" value="Homeodomain-like_sf"/>
</dbReference>
<protein>
    <recommendedName>
        <fullName evidence="8">Homeodomain-like protein</fullName>
    </recommendedName>
</protein>
<evidence type="ECO:0000256" key="1">
    <source>
        <dbReference type="ARBA" id="ARBA00022737"/>
    </source>
</evidence>
<dbReference type="SMART" id="SM00717">
    <property type="entry name" value="SANT"/>
    <property type="match status" value="2"/>
</dbReference>
<feature type="region of interest" description="Disordered" evidence="3">
    <location>
        <begin position="150"/>
        <end position="187"/>
    </location>
</feature>
<keyword evidence="1" id="KW-0677">Repeat</keyword>
<dbReference type="EMBL" id="KV784360">
    <property type="protein sequence ID" value="OEU14621.1"/>
    <property type="molecule type" value="Genomic_DNA"/>
</dbReference>
<dbReference type="InParanoid" id="A0A1E7F8W9"/>
<dbReference type="Proteomes" id="UP000095751">
    <property type="component" value="Unassembled WGS sequence"/>
</dbReference>
<proteinExistence type="predicted"/>
<dbReference type="PROSITE" id="PS50090">
    <property type="entry name" value="MYB_LIKE"/>
    <property type="match status" value="3"/>
</dbReference>
<evidence type="ECO:0000259" key="5">
    <source>
        <dbReference type="PROSITE" id="PS51294"/>
    </source>
</evidence>
<evidence type="ECO:0000256" key="2">
    <source>
        <dbReference type="ARBA" id="ARBA00023125"/>
    </source>
</evidence>
<feature type="domain" description="HTH myb-type" evidence="5">
    <location>
        <begin position="35"/>
        <end position="93"/>
    </location>
</feature>
<dbReference type="PANTHER" id="PTHR45614">
    <property type="entry name" value="MYB PROTEIN-RELATED"/>
    <property type="match status" value="1"/>
</dbReference>
<name>A0A1E7F8W9_9STRA</name>
<gene>
    <name evidence="6" type="ORF">FRACYDRAFT_187911</name>
</gene>
<dbReference type="CDD" id="cd00167">
    <property type="entry name" value="SANT"/>
    <property type="match status" value="2"/>
</dbReference>
<dbReference type="OrthoDB" id="2143914at2759"/>
<dbReference type="FunFam" id="1.10.10.60:FF:000010">
    <property type="entry name" value="Transcriptional activator Myb isoform A"/>
    <property type="match status" value="1"/>
</dbReference>
<dbReference type="InterPro" id="IPR001005">
    <property type="entry name" value="SANT/Myb"/>
</dbReference>
<feature type="compositionally biased region" description="Basic and acidic residues" evidence="3">
    <location>
        <begin position="163"/>
        <end position="187"/>
    </location>
</feature>
<dbReference type="AlphaFoldDB" id="A0A1E7F8W9"/>
<dbReference type="InterPro" id="IPR017930">
    <property type="entry name" value="Myb_dom"/>
</dbReference>
<keyword evidence="2" id="KW-0238">DNA-binding</keyword>
<dbReference type="PROSITE" id="PS51294">
    <property type="entry name" value="HTH_MYB"/>
    <property type="match status" value="2"/>
</dbReference>
<reference evidence="6 7" key="1">
    <citation type="submission" date="2016-09" db="EMBL/GenBank/DDBJ databases">
        <title>Extensive genetic diversity and differential bi-allelic expression allows diatom success in the polar Southern Ocean.</title>
        <authorList>
            <consortium name="DOE Joint Genome Institute"/>
            <person name="Mock T."/>
            <person name="Otillar R.P."/>
            <person name="Strauss J."/>
            <person name="Dupont C."/>
            <person name="Frickenhaus S."/>
            <person name="Maumus F."/>
            <person name="Mcmullan M."/>
            <person name="Sanges R."/>
            <person name="Schmutz J."/>
            <person name="Toseland A."/>
            <person name="Valas R."/>
            <person name="Veluchamy A."/>
            <person name="Ward B.J."/>
            <person name="Allen A."/>
            <person name="Barry K."/>
            <person name="Falciatore A."/>
            <person name="Ferrante M."/>
            <person name="Fortunato A.E."/>
            <person name="Gloeckner G."/>
            <person name="Gruber A."/>
            <person name="Hipkin R."/>
            <person name="Janech M."/>
            <person name="Kroth P."/>
            <person name="Leese F."/>
            <person name="Lindquist E."/>
            <person name="Lyon B.R."/>
            <person name="Martin J."/>
            <person name="Mayer C."/>
            <person name="Parker M."/>
            <person name="Quesneville H."/>
            <person name="Raymond J."/>
            <person name="Uhlig C."/>
            <person name="Valentin K.U."/>
            <person name="Worden A.Z."/>
            <person name="Armbrust E.V."/>
            <person name="Bowler C."/>
            <person name="Green B."/>
            <person name="Moulton V."/>
            <person name="Van Oosterhout C."/>
            <person name="Grigoriev I."/>
        </authorList>
    </citation>
    <scope>NUCLEOTIDE SEQUENCE [LARGE SCALE GENOMIC DNA]</scope>
    <source>
        <strain evidence="6 7">CCMP1102</strain>
    </source>
</reference>
<evidence type="ECO:0000313" key="6">
    <source>
        <dbReference type="EMBL" id="OEU14621.1"/>
    </source>
</evidence>
<dbReference type="GO" id="GO:0000978">
    <property type="term" value="F:RNA polymerase II cis-regulatory region sequence-specific DNA binding"/>
    <property type="evidence" value="ECO:0007669"/>
    <property type="project" value="TreeGrafter"/>
</dbReference>
<keyword evidence="7" id="KW-1185">Reference proteome</keyword>
<dbReference type="PANTHER" id="PTHR45614:SF271">
    <property type="entry name" value="MYB DNA BINDING PROTEIN_ TRANSCRIPTION FACTOR-LIKE PROTEIN"/>
    <property type="match status" value="1"/>
</dbReference>
<evidence type="ECO:0000256" key="3">
    <source>
        <dbReference type="SAM" id="MobiDB-lite"/>
    </source>
</evidence>
<feature type="domain" description="Myb-like" evidence="4">
    <location>
        <begin position="1"/>
        <end position="34"/>
    </location>
</feature>